<dbReference type="InterPro" id="IPR045031">
    <property type="entry name" value="DHP_synth-like"/>
</dbReference>
<dbReference type="GO" id="GO:0046656">
    <property type="term" value="P:folic acid biosynthetic process"/>
    <property type="evidence" value="ECO:0007669"/>
    <property type="project" value="UniProtKB-KW"/>
</dbReference>
<evidence type="ECO:0000256" key="3">
    <source>
        <dbReference type="ARBA" id="ARBA00004763"/>
    </source>
</evidence>
<comment type="pathway">
    <text evidence="3 10">Cofactor biosynthesis; tetrahydrofolate biosynthesis; 7,8-dihydrofolate from 2-amino-4-hydroxy-6-hydroxymethyl-7,8-dihydropteridine diphosphate and 4-aminobenzoate: step 1/2.</text>
</comment>
<proteinExistence type="inferred from homology"/>
<evidence type="ECO:0000256" key="9">
    <source>
        <dbReference type="ARBA" id="ARBA00022909"/>
    </source>
</evidence>
<dbReference type="PROSITE" id="PS00793">
    <property type="entry name" value="DHPS_2"/>
    <property type="match status" value="1"/>
</dbReference>
<evidence type="ECO:0000256" key="6">
    <source>
        <dbReference type="ARBA" id="ARBA00022679"/>
    </source>
</evidence>
<keyword evidence="8 10" id="KW-0460">Magnesium</keyword>
<evidence type="ECO:0000256" key="7">
    <source>
        <dbReference type="ARBA" id="ARBA00022723"/>
    </source>
</evidence>
<evidence type="ECO:0000256" key="1">
    <source>
        <dbReference type="ARBA" id="ARBA00000012"/>
    </source>
</evidence>
<evidence type="ECO:0000256" key="8">
    <source>
        <dbReference type="ARBA" id="ARBA00022842"/>
    </source>
</evidence>
<evidence type="ECO:0000256" key="5">
    <source>
        <dbReference type="ARBA" id="ARBA00012458"/>
    </source>
</evidence>
<feature type="domain" description="Pterin-binding" evidence="11">
    <location>
        <begin position="19"/>
        <end position="275"/>
    </location>
</feature>
<dbReference type="NCBIfam" id="TIGR01496">
    <property type="entry name" value="DHPS"/>
    <property type="match status" value="1"/>
</dbReference>
<dbReference type="GO" id="GO:0046872">
    <property type="term" value="F:metal ion binding"/>
    <property type="evidence" value="ECO:0007669"/>
    <property type="project" value="UniProtKB-KW"/>
</dbReference>
<dbReference type="OrthoDB" id="9811744at2"/>
<organism evidence="12 13">
    <name type="scientific">Schaalia turicensis</name>
    <dbReference type="NCBI Taxonomy" id="131111"/>
    <lineage>
        <taxon>Bacteria</taxon>
        <taxon>Bacillati</taxon>
        <taxon>Actinomycetota</taxon>
        <taxon>Actinomycetes</taxon>
        <taxon>Actinomycetales</taxon>
        <taxon>Actinomycetaceae</taxon>
        <taxon>Schaalia</taxon>
    </lineage>
</organism>
<keyword evidence="6 10" id="KW-0808">Transferase</keyword>
<protein>
    <recommendedName>
        <fullName evidence="5 10">Dihydropteroate synthase</fullName>
        <shortName evidence="10">DHPS</shortName>
        <ecNumber evidence="5 10">2.5.1.15</ecNumber>
    </recommendedName>
    <alternativeName>
        <fullName evidence="10">Dihydropteroate pyrophosphorylase</fullName>
    </alternativeName>
</protein>
<dbReference type="PROSITE" id="PS50972">
    <property type="entry name" value="PTERIN_BINDING"/>
    <property type="match status" value="1"/>
</dbReference>
<dbReference type="InterPro" id="IPR000489">
    <property type="entry name" value="Pterin-binding_dom"/>
</dbReference>
<evidence type="ECO:0000256" key="10">
    <source>
        <dbReference type="RuleBase" id="RU361205"/>
    </source>
</evidence>
<gene>
    <name evidence="12" type="primary">folP</name>
    <name evidence="12" type="ORF">CYJ25_05995</name>
</gene>
<keyword evidence="9 10" id="KW-0289">Folate biosynthesis</keyword>
<dbReference type="UniPathway" id="UPA00077">
    <property type="reaction ID" value="UER00156"/>
</dbReference>
<dbReference type="CDD" id="cd00739">
    <property type="entry name" value="DHPS"/>
    <property type="match status" value="1"/>
</dbReference>
<comment type="caution">
    <text evidence="12">The sequence shown here is derived from an EMBL/GenBank/DDBJ whole genome shotgun (WGS) entry which is preliminary data.</text>
</comment>
<evidence type="ECO:0000313" key="13">
    <source>
        <dbReference type="Proteomes" id="UP000234545"/>
    </source>
</evidence>
<dbReference type="PANTHER" id="PTHR20941:SF1">
    <property type="entry name" value="FOLIC ACID SYNTHESIS PROTEIN FOL1"/>
    <property type="match status" value="1"/>
</dbReference>
<dbReference type="EMBL" id="PKKJ01000006">
    <property type="protein sequence ID" value="PKY66126.1"/>
    <property type="molecule type" value="Genomic_DNA"/>
</dbReference>
<evidence type="ECO:0000259" key="11">
    <source>
        <dbReference type="PROSITE" id="PS50972"/>
    </source>
</evidence>
<dbReference type="InterPro" id="IPR006390">
    <property type="entry name" value="DHP_synth_dom"/>
</dbReference>
<sequence>MNLRGPLLPDGRTLGGENTLVMGILNVTPDSFSDGGKWAHVDTAIEHAHQMIAEGAALVDIGGESTAPGSTRIDTDEEWKRIGPVVSSLAEDGIVCSVDTLHAASAVRAMEAGALIINDVSGGGWDPQMLSVVADTKAGFILQHYRALPGMPGEHFDYGPDLLATLSERLMHQVDLALDAGVNGDAIVIDPGLGFSLTNEQCWQIVRSLGELTALGYPILIGASRKRFIKATGRDVDEETGRVSVTCMRNSVWAVRVHNVGLNVAMMREGNEETR</sequence>
<reference evidence="12 13" key="1">
    <citation type="submission" date="2017-12" db="EMBL/GenBank/DDBJ databases">
        <title>Phylogenetic diversity of female urinary microbiome.</title>
        <authorList>
            <person name="Thomas-White K."/>
            <person name="Wolfe A.J."/>
        </authorList>
    </citation>
    <scope>NUCLEOTIDE SEQUENCE [LARGE SCALE GENOMIC DNA]</scope>
    <source>
        <strain evidence="12 13">UMB0250</strain>
    </source>
</reference>
<dbReference type="RefSeq" id="WP_101628278.1">
    <property type="nucleotide sequence ID" value="NZ_JBCOMK010000047.1"/>
</dbReference>
<dbReference type="Proteomes" id="UP000234545">
    <property type="component" value="Unassembled WGS sequence"/>
</dbReference>
<comment type="similarity">
    <text evidence="4 10">Belongs to the DHPS family.</text>
</comment>
<comment type="cofactor">
    <cofactor evidence="2 10">
        <name>Mg(2+)</name>
        <dbReference type="ChEBI" id="CHEBI:18420"/>
    </cofactor>
</comment>
<accession>A0A2I1I4R7</accession>
<comment type="catalytic activity">
    <reaction evidence="1">
        <text>(7,8-dihydropterin-6-yl)methyl diphosphate + 4-aminobenzoate = 7,8-dihydropteroate + diphosphate</text>
        <dbReference type="Rhea" id="RHEA:19949"/>
        <dbReference type="ChEBI" id="CHEBI:17836"/>
        <dbReference type="ChEBI" id="CHEBI:17839"/>
        <dbReference type="ChEBI" id="CHEBI:33019"/>
        <dbReference type="ChEBI" id="CHEBI:72950"/>
        <dbReference type="EC" id="2.5.1.15"/>
    </reaction>
</comment>
<dbReference type="Pfam" id="PF00809">
    <property type="entry name" value="Pterin_bind"/>
    <property type="match status" value="1"/>
</dbReference>
<dbReference type="AlphaFoldDB" id="A0A2I1I4R7"/>
<dbReference type="GO" id="GO:0046654">
    <property type="term" value="P:tetrahydrofolate biosynthetic process"/>
    <property type="evidence" value="ECO:0007669"/>
    <property type="project" value="UniProtKB-UniPathway"/>
</dbReference>
<dbReference type="PROSITE" id="PS00792">
    <property type="entry name" value="DHPS_1"/>
    <property type="match status" value="1"/>
</dbReference>
<dbReference type="SUPFAM" id="SSF51717">
    <property type="entry name" value="Dihydropteroate synthetase-like"/>
    <property type="match status" value="1"/>
</dbReference>
<name>A0A2I1I4R7_9ACTO</name>
<dbReference type="PANTHER" id="PTHR20941">
    <property type="entry name" value="FOLATE SYNTHESIS PROTEINS"/>
    <property type="match status" value="1"/>
</dbReference>
<evidence type="ECO:0000313" key="12">
    <source>
        <dbReference type="EMBL" id="PKY66126.1"/>
    </source>
</evidence>
<dbReference type="GO" id="GO:0005829">
    <property type="term" value="C:cytosol"/>
    <property type="evidence" value="ECO:0007669"/>
    <property type="project" value="TreeGrafter"/>
</dbReference>
<evidence type="ECO:0000256" key="2">
    <source>
        <dbReference type="ARBA" id="ARBA00001946"/>
    </source>
</evidence>
<dbReference type="GO" id="GO:0004156">
    <property type="term" value="F:dihydropteroate synthase activity"/>
    <property type="evidence" value="ECO:0007669"/>
    <property type="project" value="UniProtKB-EC"/>
</dbReference>
<comment type="function">
    <text evidence="10">Catalyzes the condensation of para-aminobenzoate (pABA) with 6-hydroxymethyl-7,8-dihydropterin diphosphate (DHPt-PP) to form 7,8-dihydropteroate (H2Pte), the immediate precursor of folate derivatives.</text>
</comment>
<evidence type="ECO:0000256" key="4">
    <source>
        <dbReference type="ARBA" id="ARBA00009503"/>
    </source>
</evidence>
<dbReference type="Gene3D" id="3.20.20.20">
    <property type="entry name" value="Dihydropteroate synthase-like"/>
    <property type="match status" value="1"/>
</dbReference>
<keyword evidence="7 10" id="KW-0479">Metal-binding</keyword>
<dbReference type="EC" id="2.5.1.15" evidence="5 10"/>
<dbReference type="InterPro" id="IPR011005">
    <property type="entry name" value="Dihydropteroate_synth-like_sf"/>
</dbReference>